<keyword evidence="14" id="KW-1185">Reference proteome</keyword>
<evidence type="ECO:0000313" key="13">
    <source>
        <dbReference type="EMBL" id="GBG12083.1"/>
    </source>
</evidence>
<evidence type="ECO:0000256" key="2">
    <source>
        <dbReference type="ARBA" id="ARBA00002803"/>
    </source>
</evidence>
<accession>A0A2R5F5I9</accession>
<dbReference type="InterPro" id="IPR026017">
    <property type="entry name" value="Lumazine-bd_dom"/>
</dbReference>
<gene>
    <name evidence="13" type="ORF">PAT3040_06944</name>
</gene>
<dbReference type="EC" id="2.5.1.9" evidence="5 10"/>
<sequence length="221" mass="23748">MFTGLVEEVGRMKNVYRQGEAMMLTIGASIVTQGAALGDSISVNGVCLTVTSYDRASFTADVMPETYRKSTLHLLKPGDPINLERAMAVGSRFGGHIVQGHIDGTGKVTSRTVDANAVVFRIEAKSGDLMRYIIPKGSITIDGISLTVVEADGDGFSVSIIPHTLAETALAHRQPGDNVNLETDIIGKYVDHLLHYRNAEKSAAAPSSRISTEYLSRHGFI</sequence>
<dbReference type="InterPro" id="IPR023366">
    <property type="entry name" value="ATP_synth_asu-like_sf"/>
</dbReference>
<comment type="caution">
    <text evidence="13">The sequence shown here is derived from an EMBL/GenBank/DDBJ whole genome shotgun (WGS) entry which is preliminary data.</text>
</comment>
<dbReference type="RefSeq" id="WP_108996412.1">
    <property type="nucleotide sequence ID" value="NZ_BDQX01000458.1"/>
</dbReference>
<feature type="repeat" description="Lumazine-binding" evidence="11">
    <location>
        <begin position="97"/>
        <end position="194"/>
    </location>
</feature>
<dbReference type="InterPro" id="IPR001783">
    <property type="entry name" value="Lumazine-bd"/>
</dbReference>
<dbReference type="SUPFAM" id="SSF63380">
    <property type="entry name" value="Riboflavin synthase domain-like"/>
    <property type="match status" value="2"/>
</dbReference>
<evidence type="ECO:0000313" key="14">
    <source>
        <dbReference type="Proteomes" id="UP000245202"/>
    </source>
</evidence>
<proteinExistence type="predicted"/>
<feature type="domain" description="Lumazine-binding" evidence="12">
    <location>
        <begin position="97"/>
        <end position="194"/>
    </location>
</feature>
<evidence type="ECO:0000256" key="9">
    <source>
        <dbReference type="ARBA" id="ARBA00022737"/>
    </source>
</evidence>
<feature type="repeat" description="Lumazine-binding" evidence="11">
    <location>
        <begin position="1"/>
        <end position="96"/>
    </location>
</feature>
<dbReference type="PIRSF" id="PIRSF000498">
    <property type="entry name" value="Riboflavin_syn_A"/>
    <property type="match status" value="1"/>
</dbReference>
<keyword evidence="9" id="KW-0677">Repeat</keyword>
<dbReference type="PANTHER" id="PTHR21098:SF12">
    <property type="entry name" value="RIBOFLAVIN SYNTHASE"/>
    <property type="match status" value="1"/>
</dbReference>
<evidence type="ECO:0000256" key="8">
    <source>
        <dbReference type="ARBA" id="ARBA00022679"/>
    </source>
</evidence>
<comment type="pathway">
    <text evidence="3">Cofactor biosynthesis; riboflavin biosynthesis; riboflavin from 2-hydroxy-3-oxobutyl phosphate and 5-amino-6-(D-ribitylamino)uracil: step 2/2.</text>
</comment>
<organism evidence="13 14">
    <name type="scientific">Paenibacillus agaridevorans</name>
    <dbReference type="NCBI Taxonomy" id="171404"/>
    <lineage>
        <taxon>Bacteria</taxon>
        <taxon>Bacillati</taxon>
        <taxon>Bacillota</taxon>
        <taxon>Bacilli</taxon>
        <taxon>Bacillales</taxon>
        <taxon>Paenibacillaceae</taxon>
        <taxon>Paenibacillus</taxon>
    </lineage>
</organism>
<evidence type="ECO:0000256" key="11">
    <source>
        <dbReference type="PROSITE-ProRule" id="PRU00524"/>
    </source>
</evidence>
<evidence type="ECO:0000256" key="1">
    <source>
        <dbReference type="ARBA" id="ARBA00000968"/>
    </source>
</evidence>
<dbReference type="Proteomes" id="UP000245202">
    <property type="component" value="Unassembled WGS sequence"/>
</dbReference>
<dbReference type="Pfam" id="PF00677">
    <property type="entry name" value="Lum_binding"/>
    <property type="match status" value="2"/>
</dbReference>
<evidence type="ECO:0000256" key="6">
    <source>
        <dbReference type="ARBA" id="ARBA00013950"/>
    </source>
</evidence>
<dbReference type="NCBIfam" id="TIGR00187">
    <property type="entry name" value="ribE"/>
    <property type="match status" value="1"/>
</dbReference>
<dbReference type="PROSITE" id="PS51177">
    <property type="entry name" value="LUMAZINE_BIND"/>
    <property type="match status" value="2"/>
</dbReference>
<dbReference type="NCBIfam" id="NF006767">
    <property type="entry name" value="PRK09289.1"/>
    <property type="match status" value="1"/>
</dbReference>
<keyword evidence="8" id="KW-0808">Transferase</keyword>
<comment type="subunit">
    <text evidence="4">Homotrimer.</text>
</comment>
<evidence type="ECO:0000256" key="3">
    <source>
        <dbReference type="ARBA" id="ARBA00004887"/>
    </source>
</evidence>
<evidence type="ECO:0000256" key="4">
    <source>
        <dbReference type="ARBA" id="ARBA00011233"/>
    </source>
</evidence>
<evidence type="ECO:0000256" key="7">
    <source>
        <dbReference type="ARBA" id="ARBA00022619"/>
    </source>
</evidence>
<dbReference type="GO" id="GO:0004746">
    <property type="term" value="F:riboflavin synthase activity"/>
    <property type="evidence" value="ECO:0007669"/>
    <property type="project" value="UniProtKB-UniRule"/>
</dbReference>
<dbReference type="EMBL" id="BDQX01000458">
    <property type="protein sequence ID" value="GBG12083.1"/>
    <property type="molecule type" value="Genomic_DNA"/>
</dbReference>
<comment type="catalytic activity">
    <reaction evidence="1">
        <text>2 6,7-dimethyl-8-(1-D-ribityl)lumazine + H(+) = 5-amino-6-(D-ribitylamino)uracil + riboflavin</text>
        <dbReference type="Rhea" id="RHEA:20772"/>
        <dbReference type="ChEBI" id="CHEBI:15378"/>
        <dbReference type="ChEBI" id="CHEBI:15934"/>
        <dbReference type="ChEBI" id="CHEBI:57986"/>
        <dbReference type="ChEBI" id="CHEBI:58201"/>
        <dbReference type="EC" id="2.5.1.9"/>
    </reaction>
</comment>
<reference evidence="13 14" key="1">
    <citation type="submission" date="2017-08" db="EMBL/GenBank/DDBJ databases">
        <title>Substantial Increase in Enzyme Production by Combined Drug-Resistance Mutations in Paenibacillus agaridevorans.</title>
        <authorList>
            <person name="Tanaka Y."/>
            <person name="Funane K."/>
            <person name="Hosaka T."/>
            <person name="Shiwa Y."/>
            <person name="Fujita N."/>
            <person name="Miyazaki T."/>
            <person name="Yoshikawa H."/>
            <person name="Murakami K."/>
            <person name="Kasahara K."/>
            <person name="Inaoka T."/>
            <person name="Hiraga Y."/>
            <person name="Ochi K."/>
        </authorList>
    </citation>
    <scope>NUCLEOTIDE SEQUENCE [LARGE SCALE GENOMIC DNA]</scope>
    <source>
        <strain evidence="13 14">T-3040</strain>
    </source>
</reference>
<evidence type="ECO:0000256" key="5">
    <source>
        <dbReference type="ARBA" id="ARBA00012827"/>
    </source>
</evidence>
<dbReference type="FunFam" id="2.40.30.20:FF:000003">
    <property type="entry name" value="Riboflavin synthase, alpha subunit"/>
    <property type="match status" value="1"/>
</dbReference>
<dbReference type="FunFam" id="2.40.30.20:FF:000004">
    <property type="entry name" value="Riboflavin synthase, alpha subunit"/>
    <property type="match status" value="1"/>
</dbReference>
<dbReference type="GO" id="GO:0009231">
    <property type="term" value="P:riboflavin biosynthetic process"/>
    <property type="evidence" value="ECO:0007669"/>
    <property type="project" value="UniProtKB-KW"/>
</dbReference>
<evidence type="ECO:0000259" key="12">
    <source>
        <dbReference type="PROSITE" id="PS51177"/>
    </source>
</evidence>
<dbReference type="Gene3D" id="2.40.30.20">
    <property type="match status" value="2"/>
</dbReference>
<feature type="domain" description="Lumazine-binding" evidence="12">
    <location>
        <begin position="1"/>
        <end position="96"/>
    </location>
</feature>
<dbReference type="AlphaFoldDB" id="A0A2R5F5I9"/>
<comment type="function">
    <text evidence="2">Catalyzes the dismutation of two molecules of 6,7-dimethyl-8-ribityllumazine, resulting in the formation of riboflavin and 5-amino-6-(D-ribitylamino)uracil.</text>
</comment>
<evidence type="ECO:0000256" key="10">
    <source>
        <dbReference type="NCBIfam" id="TIGR00187"/>
    </source>
</evidence>
<protein>
    <recommendedName>
        <fullName evidence="6 10">Riboflavin synthase</fullName>
        <ecNumber evidence="5 10">2.5.1.9</ecNumber>
    </recommendedName>
</protein>
<name>A0A2R5F5I9_9BACL</name>
<dbReference type="PANTHER" id="PTHR21098">
    <property type="entry name" value="RIBOFLAVIN SYNTHASE ALPHA CHAIN"/>
    <property type="match status" value="1"/>
</dbReference>
<dbReference type="CDD" id="cd00402">
    <property type="entry name" value="Riboflavin_synthase_like"/>
    <property type="match status" value="1"/>
</dbReference>
<keyword evidence="7" id="KW-0686">Riboflavin biosynthesis</keyword>
<dbReference type="InterPro" id="IPR017938">
    <property type="entry name" value="Riboflavin_synthase-like_b-brl"/>
</dbReference>